<accession>A0AAN8ZYI2</accession>
<reference evidence="1 2" key="1">
    <citation type="submission" date="2023-11" db="EMBL/GenBank/DDBJ databases">
        <title>Halocaridina rubra genome assembly.</title>
        <authorList>
            <person name="Smith C."/>
        </authorList>
    </citation>
    <scope>NUCLEOTIDE SEQUENCE [LARGE SCALE GENOMIC DNA]</scope>
    <source>
        <strain evidence="1">EP-1</strain>
        <tissue evidence="1">Whole</tissue>
    </source>
</reference>
<dbReference type="EMBL" id="JAXCGZ010020762">
    <property type="protein sequence ID" value="KAK7065545.1"/>
    <property type="molecule type" value="Genomic_DNA"/>
</dbReference>
<comment type="caution">
    <text evidence="1">The sequence shown here is derived from an EMBL/GenBank/DDBJ whole genome shotgun (WGS) entry which is preliminary data.</text>
</comment>
<protein>
    <submittedName>
        <fullName evidence="1">Uncharacterized protein</fullName>
    </submittedName>
</protein>
<keyword evidence="2" id="KW-1185">Reference proteome</keyword>
<dbReference type="AlphaFoldDB" id="A0AAN8ZYI2"/>
<name>A0AAN8ZYI2_HALRR</name>
<evidence type="ECO:0000313" key="2">
    <source>
        <dbReference type="Proteomes" id="UP001381693"/>
    </source>
</evidence>
<sequence>SNGGLDTEAVAAGLLQCCNMPDPQTGMSPAQIVFGFYQSSSSSNMAPDLRTIRRGTLAEICQTSQ</sequence>
<organism evidence="1 2">
    <name type="scientific">Halocaridina rubra</name>
    <name type="common">Hawaiian red shrimp</name>
    <dbReference type="NCBI Taxonomy" id="373956"/>
    <lineage>
        <taxon>Eukaryota</taxon>
        <taxon>Metazoa</taxon>
        <taxon>Ecdysozoa</taxon>
        <taxon>Arthropoda</taxon>
        <taxon>Crustacea</taxon>
        <taxon>Multicrustacea</taxon>
        <taxon>Malacostraca</taxon>
        <taxon>Eumalacostraca</taxon>
        <taxon>Eucarida</taxon>
        <taxon>Decapoda</taxon>
        <taxon>Pleocyemata</taxon>
        <taxon>Caridea</taxon>
        <taxon>Atyoidea</taxon>
        <taxon>Atyidae</taxon>
        <taxon>Halocaridina</taxon>
    </lineage>
</organism>
<gene>
    <name evidence="1" type="ORF">SK128_007213</name>
</gene>
<feature type="non-terminal residue" evidence="1">
    <location>
        <position position="1"/>
    </location>
</feature>
<dbReference type="Proteomes" id="UP001381693">
    <property type="component" value="Unassembled WGS sequence"/>
</dbReference>
<evidence type="ECO:0000313" key="1">
    <source>
        <dbReference type="EMBL" id="KAK7065545.1"/>
    </source>
</evidence>
<proteinExistence type="predicted"/>